<dbReference type="EMBL" id="NMUH01000315">
    <property type="protein sequence ID" value="MQL76747.1"/>
    <property type="molecule type" value="Genomic_DNA"/>
</dbReference>
<evidence type="ECO:0000313" key="1">
    <source>
        <dbReference type="EMBL" id="MQL76747.1"/>
    </source>
</evidence>
<organism evidence="1 2">
    <name type="scientific">Colocasia esculenta</name>
    <name type="common">Wild taro</name>
    <name type="synonym">Arum esculentum</name>
    <dbReference type="NCBI Taxonomy" id="4460"/>
    <lineage>
        <taxon>Eukaryota</taxon>
        <taxon>Viridiplantae</taxon>
        <taxon>Streptophyta</taxon>
        <taxon>Embryophyta</taxon>
        <taxon>Tracheophyta</taxon>
        <taxon>Spermatophyta</taxon>
        <taxon>Magnoliopsida</taxon>
        <taxon>Liliopsida</taxon>
        <taxon>Araceae</taxon>
        <taxon>Aroideae</taxon>
        <taxon>Colocasieae</taxon>
        <taxon>Colocasia</taxon>
    </lineage>
</organism>
<gene>
    <name evidence="1" type="ORF">Taro_009140</name>
</gene>
<accession>A0A843U3Y8</accession>
<protein>
    <submittedName>
        <fullName evidence="1">Uncharacterized protein</fullName>
    </submittedName>
</protein>
<reference evidence="1" key="1">
    <citation type="submission" date="2017-07" db="EMBL/GenBank/DDBJ databases">
        <title>Taro Niue Genome Assembly and Annotation.</title>
        <authorList>
            <person name="Atibalentja N."/>
            <person name="Keating K."/>
            <person name="Fields C.J."/>
        </authorList>
    </citation>
    <scope>NUCLEOTIDE SEQUENCE</scope>
    <source>
        <strain evidence="1">Niue_2</strain>
        <tissue evidence="1">Leaf</tissue>
    </source>
</reference>
<sequence>MNLKKPLSEYVLIVGGTDTSSRHWSPTSPFPVPHSSEPGPGSLEVLGMGLRPCGPQVVVRARRTFLDRHPVQSHVVAVQGQYLQQCSLNRVLYLGVCRRLLYLLLVLWKYGYVNLCNIYVKWCVPLCLHGLWFGIPCEATAHSREADSDQVRYRFNGLGRGVPPQITFTSIMFQH</sequence>
<keyword evidence="2" id="KW-1185">Reference proteome</keyword>
<dbReference type="Proteomes" id="UP000652761">
    <property type="component" value="Unassembled WGS sequence"/>
</dbReference>
<comment type="caution">
    <text evidence="1">The sequence shown here is derived from an EMBL/GenBank/DDBJ whole genome shotgun (WGS) entry which is preliminary data.</text>
</comment>
<proteinExistence type="predicted"/>
<evidence type="ECO:0000313" key="2">
    <source>
        <dbReference type="Proteomes" id="UP000652761"/>
    </source>
</evidence>
<dbReference type="AlphaFoldDB" id="A0A843U3Y8"/>
<name>A0A843U3Y8_COLES</name>